<reference evidence="6" key="1">
    <citation type="journal article" date="2020" name="Nat. Commun.">
        <title>Genome sequence of the cluster root forming white lupin.</title>
        <authorList>
            <person name="Hufnagel B."/>
            <person name="Marques A."/>
            <person name="Soriano A."/>
            <person name="Marques L."/>
            <person name="Divol F."/>
            <person name="Doumas P."/>
            <person name="Sallet E."/>
            <person name="Mancinotti D."/>
            <person name="Carrere S."/>
            <person name="Marande W."/>
            <person name="Arribat S."/>
            <person name="Keller J."/>
            <person name="Huneau C."/>
            <person name="Blein T."/>
            <person name="Aime D."/>
            <person name="Laguerre M."/>
            <person name="Taylor J."/>
            <person name="Schubert V."/>
            <person name="Nelson M."/>
            <person name="Geu-Flores F."/>
            <person name="Crespi M."/>
            <person name="Gallardo-Guerrero K."/>
            <person name="Delaux P.-M."/>
            <person name="Salse J."/>
            <person name="Berges H."/>
            <person name="Guyot R."/>
            <person name="Gouzy J."/>
            <person name="Peret B."/>
        </authorList>
    </citation>
    <scope>NUCLEOTIDE SEQUENCE [LARGE SCALE GENOMIC DNA]</scope>
    <source>
        <strain evidence="6">cv. Amiga</strain>
    </source>
</reference>
<gene>
    <name evidence="5" type="ORF">Lalb_Chr05g0222171</name>
</gene>
<dbReference type="PROSITE" id="PS51523">
    <property type="entry name" value="ZF_HD_DIMER"/>
    <property type="match status" value="1"/>
</dbReference>
<protein>
    <submittedName>
        <fullName evidence="5">Putative transcription factor ZF-HD family</fullName>
    </submittedName>
</protein>
<dbReference type="GO" id="GO:0000976">
    <property type="term" value="F:transcription cis-regulatory region binding"/>
    <property type="evidence" value="ECO:0007669"/>
    <property type="project" value="TreeGrafter"/>
</dbReference>
<keyword evidence="6" id="KW-1185">Reference proteome</keyword>
<evidence type="ECO:0000256" key="3">
    <source>
        <dbReference type="ARBA" id="ARBA00022833"/>
    </source>
</evidence>
<dbReference type="Pfam" id="PF04770">
    <property type="entry name" value="ZF-HD_dimer"/>
    <property type="match status" value="1"/>
</dbReference>
<sequence length="100" mass="11568">MSQIVFDFDGEISYYELVMNYKECKHNHGVHYGFVLLDGCVEFISGGRRNEDDEVGDALICANCNCHRNFHRREVTIRPIPQPREPHNNVIYVTLDPSVI</sequence>
<evidence type="ECO:0000313" key="5">
    <source>
        <dbReference type="EMBL" id="KAE9613885.1"/>
    </source>
</evidence>
<dbReference type="EMBL" id="WOCE01000005">
    <property type="protein sequence ID" value="KAE9613885.1"/>
    <property type="molecule type" value="Genomic_DNA"/>
</dbReference>
<dbReference type="GO" id="GO:0003700">
    <property type="term" value="F:DNA-binding transcription factor activity"/>
    <property type="evidence" value="ECO:0007669"/>
    <property type="project" value="TreeGrafter"/>
</dbReference>
<dbReference type="Proteomes" id="UP000447434">
    <property type="component" value="Chromosome 5"/>
</dbReference>
<evidence type="ECO:0000259" key="4">
    <source>
        <dbReference type="PROSITE" id="PS51523"/>
    </source>
</evidence>
<dbReference type="InterPro" id="IPR006456">
    <property type="entry name" value="ZF_HD_homeobox_Cys/His_dimer"/>
</dbReference>
<keyword evidence="1" id="KW-0479">Metal-binding</keyword>
<evidence type="ECO:0000313" key="6">
    <source>
        <dbReference type="Proteomes" id="UP000447434"/>
    </source>
</evidence>
<accession>A0A6A4QHJ4</accession>
<dbReference type="AlphaFoldDB" id="A0A6A4QHJ4"/>
<comment type="caution">
    <text evidence="5">The sequence shown here is derived from an EMBL/GenBank/DDBJ whole genome shotgun (WGS) entry which is preliminary data.</text>
</comment>
<dbReference type="NCBIfam" id="TIGR01566">
    <property type="entry name" value="ZF_HD_prot_N"/>
    <property type="match status" value="1"/>
</dbReference>
<name>A0A6A4QHJ4_LUPAL</name>
<evidence type="ECO:0000256" key="1">
    <source>
        <dbReference type="ARBA" id="ARBA00022723"/>
    </source>
</evidence>
<dbReference type="GO" id="GO:0050793">
    <property type="term" value="P:regulation of developmental process"/>
    <property type="evidence" value="ECO:0007669"/>
    <property type="project" value="TreeGrafter"/>
</dbReference>
<evidence type="ECO:0000256" key="2">
    <source>
        <dbReference type="ARBA" id="ARBA00022771"/>
    </source>
</evidence>
<keyword evidence="2" id="KW-0863">Zinc-finger</keyword>
<keyword evidence="3" id="KW-0862">Zinc</keyword>
<dbReference type="PANTHER" id="PTHR31948:SF156">
    <property type="entry name" value="ZF-HD DIMERIZATION-TYPE DOMAIN-CONTAINING PROTEIN"/>
    <property type="match status" value="1"/>
</dbReference>
<dbReference type="GO" id="GO:0005634">
    <property type="term" value="C:nucleus"/>
    <property type="evidence" value="ECO:0007669"/>
    <property type="project" value="TreeGrafter"/>
</dbReference>
<dbReference type="OrthoDB" id="682018at2759"/>
<organism evidence="5 6">
    <name type="scientific">Lupinus albus</name>
    <name type="common">White lupine</name>
    <name type="synonym">Lupinus termis</name>
    <dbReference type="NCBI Taxonomy" id="3870"/>
    <lineage>
        <taxon>Eukaryota</taxon>
        <taxon>Viridiplantae</taxon>
        <taxon>Streptophyta</taxon>
        <taxon>Embryophyta</taxon>
        <taxon>Tracheophyta</taxon>
        <taxon>Spermatophyta</taxon>
        <taxon>Magnoliopsida</taxon>
        <taxon>eudicotyledons</taxon>
        <taxon>Gunneridae</taxon>
        <taxon>Pentapetalae</taxon>
        <taxon>rosids</taxon>
        <taxon>fabids</taxon>
        <taxon>Fabales</taxon>
        <taxon>Fabaceae</taxon>
        <taxon>Papilionoideae</taxon>
        <taxon>50 kb inversion clade</taxon>
        <taxon>genistoids sensu lato</taxon>
        <taxon>core genistoids</taxon>
        <taxon>Genisteae</taxon>
        <taxon>Lupinus</taxon>
    </lineage>
</organism>
<proteinExistence type="predicted"/>
<dbReference type="PANTHER" id="PTHR31948">
    <property type="entry name" value="ZINC-FINGER HOMEODOMAIN PROTEIN 2"/>
    <property type="match status" value="1"/>
</dbReference>
<feature type="domain" description="ZF-HD dimerization-type" evidence="4">
    <location>
        <begin position="21"/>
        <end position="74"/>
    </location>
</feature>
<dbReference type="GO" id="GO:0008270">
    <property type="term" value="F:zinc ion binding"/>
    <property type="evidence" value="ECO:0007669"/>
    <property type="project" value="UniProtKB-KW"/>
</dbReference>